<dbReference type="Gramene" id="scaffold_802579.1">
    <property type="protein sequence ID" value="scaffold_802579.1"/>
    <property type="gene ID" value="scaffold_802579.1"/>
</dbReference>
<organism evidence="2">
    <name type="scientific">Arabidopsis lyrata subsp. lyrata</name>
    <name type="common">Lyre-leaved rock-cress</name>
    <dbReference type="NCBI Taxonomy" id="81972"/>
    <lineage>
        <taxon>Eukaryota</taxon>
        <taxon>Viridiplantae</taxon>
        <taxon>Streptophyta</taxon>
        <taxon>Embryophyta</taxon>
        <taxon>Tracheophyta</taxon>
        <taxon>Spermatophyta</taxon>
        <taxon>Magnoliopsida</taxon>
        <taxon>eudicotyledons</taxon>
        <taxon>Gunneridae</taxon>
        <taxon>Pentapetalae</taxon>
        <taxon>rosids</taxon>
        <taxon>malvids</taxon>
        <taxon>Brassicales</taxon>
        <taxon>Brassicaceae</taxon>
        <taxon>Camelineae</taxon>
        <taxon>Arabidopsis</taxon>
    </lineage>
</organism>
<reference evidence="2" key="1">
    <citation type="journal article" date="2011" name="Nat. Genet.">
        <title>The Arabidopsis lyrata genome sequence and the basis of rapid genome size change.</title>
        <authorList>
            <person name="Hu T.T."/>
            <person name="Pattyn P."/>
            <person name="Bakker E.G."/>
            <person name="Cao J."/>
            <person name="Cheng J.-F."/>
            <person name="Clark R.M."/>
            <person name="Fahlgren N."/>
            <person name="Fawcett J.A."/>
            <person name="Grimwood J."/>
            <person name="Gundlach H."/>
            <person name="Haberer G."/>
            <person name="Hollister J.D."/>
            <person name="Ossowski S."/>
            <person name="Ottilar R.P."/>
            <person name="Salamov A.A."/>
            <person name="Schneeberger K."/>
            <person name="Spannagl M."/>
            <person name="Wang X."/>
            <person name="Yang L."/>
            <person name="Nasrallah M.E."/>
            <person name="Bergelson J."/>
            <person name="Carrington J.C."/>
            <person name="Gaut B.S."/>
            <person name="Schmutz J."/>
            <person name="Mayer K.F.X."/>
            <person name="Van de Peer Y."/>
            <person name="Grigoriev I.V."/>
            <person name="Nordborg M."/>
            <person name="Weigel D."/>
            <person name="Guo Y.-L."/>
        </authorList>
    </citation>
    <scope>NUCLEOTIDE SEQUENCE [LARGE SCALE GENOMIC DNA]</scope>
    <source>
        <strain evidence="2">cv. MN47</strain>
    </source>
</reference>
<evidence type="ECO:0008006" key="3">
    <source>
        <dbReference type="Google" id="ProtNLM"/>
    </source>
</evidence>
<sequence>MLFLLNFTFIFSQIRNSEEKTEFVTNSTPRYECLLFDLDDTLYPLSSGLSEACANNIMEKTPGDSSFMNRLFAEFMVPKLGIEEDKVVELNQLLYRKYGTSMAGLKAIGYEFDNDEYHSYVHGRLPYENLKPDPVLRNLLLSLPFRKLVFSNGDDVHVVKALKRLGIEDCFERIISFETLNPKTNEAEVSCVTGHLSENLVICKPTEIAFEKAFDIAQLNPHKSLFFDDSIRNIQTGKVMGLHTVLVGKSRKVDGSDYALESIHNMKEAFPELWLESNSNNNNEKSKRISYAAQFSIATSVEA</sequence>
<dbReference type="Pfam" id="PF00702">
    <property type="entry name" value="Hydrolase"/>
    <property type="match status" value="1"/>
</dbReference>
<dbReference type="NCBIfam" id="TIGR01509">
    <property type="entry name" value="HAD-SF-IA-v3"/>
    <property type="match status" value="1"/>
</dbReference>
<dbReference type="eggNOG" id="KOG3109">
    <property type="taxonomic scope" value="Eukaryota"/>
</dbReference>
<dbReference type="PANTHER" id="PTHR12725:SF123">
    <property type="entry name" value="SUPPRESSOR OF DISRUPTION OF TFIIS-LIKE"/>
    <property type="match status" value="1"/>
</dbReference>
<dbReference type="SFLD" id="SFLDG01132">
    <property type="entry name" value="C1.5.3:_5'-Nucleotidase_Like"/>
    <property type="match status" value="1"/>
</dbReference>
<evidence type="ECO:0000313" key="1">
    <source>
        <dbReference type="EMBL" id="EFH42591.1"/>
    </source>
</evidence>
<dbReference type="InterPro" id="IPR036412">
    <property type="entry name" value="HAD-like_sf"/>
</dbReference>
<proteinExistence type="predicted"/>
<protein>
    <recommendedName>
        <fullName evidence="3">Haloacid dehalogenase-like hydrolase family protein</fullName>
    </recommendedName>
</protein>
<dbReference type="SFLD" id="SFLDS00003">
    <property type="entry name" value="Haloacid_Dehalogenase"/>
    <property type="match status" value="1"/>
</dbReference>
<name>D7MSF4_ARALL</name>
<dbReference type="EMBL" id="GL348720">
    <property type="protein sequence ID" value="EFH42591.1"/>
    <property type="molecule type" value="Genomic_DNA"/>
</dbReference>
<dbReference type="SUPFAM" id="SSF56784">
    <property type="entry name" value="HAD-like"/>
    <property type="match status" value="1"/>
</dbReference>
<gene>
    <name evidence="1" type="ORF">ARALYDRAFT_919179</name>
</gene>
<dbReference type="InterPro" id="IPR006439">
    <property type="entry name" value="HAD-SF_hydro_IA"/>
</dbReference>
<dbReference type="InterPro" id="IPR010237">
    <property type="entry name" value="Pyr-5-nucltdase"/>
</dbReference>
<dbReference type="AlphaFoldDB" id="D7MSF4"/>
<accession>D7MSF4</accession>
<dbReference type="SFLD" id="SFLDG01129">
    <property type="entry name" value="C1.5:_HAD__Beta-PGM__Phosphata"/>
    <property type="match status" value="1"/>
</dbReference>
<dbReference type="NCBIfam" id="TIGR01993">
    <property type="entry name" value="Pyr-5-nucltdase"/>
    <property type="match status" value="1"/>
</dbReference>
<dbReference type="InterPro" id="IPR023214">
    <property type="entry name" value="HAD_sf"/>
</dbReference>
<dbReference type="PANTHER" id="PTHR12725">
    <property type="entry name" value="HALOACID DEHALOGENASE-LIKE HYDROLASE"/>
    <property type="match status" value="1"/>
</dbReference>
<dbReference type="HOGENOM" id="CLU_059493_4_0_1"/>
<dbReference type="Gene3D" id="3.40.50.1000">
    <property type="entry name" value="HAD superfamily/HAD-like"/>
    <property type="match status" value="1"/>
</dbReference>
<dbReference type="STRING" id="81972.D7MSF4"/>
<dbReference type="Proteomes" id="UP000008694">
    <property type="component" value="Unassembled WGS sequence"/>
</dbReference>
<evidence type="ECO:0000313" key="2">
    <source>
        <dbReference type="Proteomes" id="UP000008694"/>
    </source>
</evidence>
<keyword evidence="2" id="KW-1185">Reference proteome</keyword>